<evidence type="ECO:0000313" key="3">
    <source>
        <dbReference type="Proteomes" id="UP000050794"/>
    </source>
</evidence>
<dbReference type="EMBL" id="UYWY01021133">
    <property type="protein sequence ID" value="VDM43466.1"/>
    <property type="molecule type" value="Genomic_DNA"/>
</dbReference>
<name>A0A183UUH5_TOXCA</name>
<reference evidence="2 3" key="2">
    <citation type="submission" date="2018-11" db="EMBL/GenBank/DDBJ databases">
        <authorList>
            <consortium name="Pathogen Informatics"/>
        </authorList>
    </citation>
    <scope>NUCLEOTIDE SEQUENCE [LARGE SCALE GENOMIC DNA]</scope>
</reference>
<accession>A0A183UUH5</accession>
<dbReference type="AlphaFoldDB" id="A0A183UUH5"/>
<proteinExistence type="predicted"/>
<protein>
    <submittedName>
        <fullName evidence="4">Ubiquitinyl hydrolase 1</fullName>
    </submittedName>
</protein>
<dbReference type="Proteomes" id="UP000050794">
    <property type="component" value="Unassembled WGS sequence"/>
</dbReference>
<feature type="compositionally biased region" description="Polar residues" evidence="1">
    <location>
        <begin position="64"/>
        <end position="74"/>
    </location>
</feature>
<evidence type="ECO:0000313" key="2">
    <source>
        <dbReference type="EMBL" id="VDM43466.1"/>
    </source>
</evidence>
<keyword evidence="3" id="KW-1185">Reference proteome</keyword>
<reference evidence="4" key="1">
    <citation type="submission" date="2016-06" db="UniProtKB">
        <authorList>
            <consortium name="WormBaseParasite"/>
        </authorList>
    </citation>
    <scope>IDENTIFICATION</scope>
</reference>
<dbReference type="WBParaSite" id="TCNE_0001214501-mRNA-1">
    <property type="protein sequence ID" value="TCNE_0001214501-mRNA-1"/>
    <property type="gene ID" value="TCNE_0001214501"/>
</dbReference>
<dbReference type="Gene3D" id="3.40.140.10">
    <property type="entry name" value="Cytidine Deaminase, domain 2"/>
    <property type="match status" value="1"/>
</dbReference>
<evidence type="ECO:0000313" key="4">
    <source>
        <dbReference type="WBParaSite" id="TCNE_0001214501-mRNA-1"/>
    </source>
</evidence>
<evidence type="ECO:0000256" key="1">
    <source>
        <dbReference type="SAM" id="MobiDB-lite"/>
    </source>
</evidence>
<gene>
    <name evidence="2" type="ORF">TCNE_LOCUS12145</name>
</gene>
<sequence>MLGETIRTISFAVKGIMKTSASVEDMKTRGRCPAQTSSVAVSLHPLVIMNISEHWTRIWAQSSDGKPTQATTMPTHDYLTSFGTPDRFR</sequence>
<organism evidence="3 4">
    <name type="scientific">Toxocara canis</name>
    <name type="common">Canine roundworm</name>
    <dbReference type="NCBI Taxonomy" id="6265"/>
    <lineage>
        <taxon>Eukaryota</taxon>
        <taxon>Metazoa</taxon>
        <taxon>Ecdysozoa</taxon>
        <taxon>Nematoda</taxon>
        <taxon>Chromadorea</taxon>
        <taxon>Rhabditida</taxon>
        <taxon>Spirurina</taxon>
        <taxon>Ascaridomorpha</taxon>
        <taxon>Ascaridoidea</taxon>
        <taxon>Toxocaridae</taxon>
        <taxon>Toxocara</taxon>
    </lineage>
</organism>
<feature type="region of interest" description="Disordered" evidence="1">
    <location>
        <begin position="64"/>
        <end position="89"/>
    </location>
</feature>